<name>A0A2H1W1U9_SPOFR</name>
<reference evidence="1" key="1">
    <citation type="submission" date="2016-07" db="EMBL/GenBank/DDBJ databases">
        <authorList>
            <person name="Bretaudeau A."/>
        </authorList>
    </citation>
    <scope>NUCLEOTIDE SEQUENCE</scope>
    <source>
        <strain evidence="1">Rice</strain>
        <tissue evidence="1">Whole body</tissue>
    </source>
</reference>
<evidence type="ECO:0000313" key="1">
    <source>
        <dbReference type="EMBL" id="SOQ47061.1"/>
    </source>
</evidence>
<dbReference type="EMBL" id="ODYU01005804">
    <property type="protein sequence ID" value="SOQ47061.1"/>
    <property type="molecule type" value="Genomic_DNA"/>
</dbReference>
<protein>
    <submittedName>
        <fullName evidence="1">SFRICE_011728</fullName>
    </submittedName>
</protein>
<dbReference type="AlphaFoldDB" id="A0A2H1W1U9"/>
<sequence>MDITPKTKKAMSKDEVSLLVDLIQSHPVITKETNAATNKLKNLYLTPRHVGQLKLKWDNLKRTARKRAANIRINNLKEPGSSGFDVPFGGDGVGATENVIFELDNADDWMQVSEQLDTHDVSVNIGIMHSFKSIDCLTNGDEASNYRI</sequence>
<proteinExistence type="predicted"/>
<dbReference type="OrthoDB" id="7489964at2759"/>
<accession>A0A2H1W1U9</accession>
<gene>
    <name evidence="1" type="ORF">SFRICE_011728</name>
</gene>
<organism evidence="1">
    <name type="scientific">Spodoptera frugiperda</name>
    <name type="common">Fall armyworm</name>
    <dbReference type="NCBI Taxonomy" id="7108"/>
    <lineage>
        <taxon>Eukaryota</taxon>
        <taxon>Metazoa</taxon>
        <taxon>Ecdysozoa</taxon>
        <taxon>Arthropoda</taxon>
        <taxon>Hexapoda</taxon>
        <taxon>Insecta</taxon>
        <taxon>Pterygota</taxon>
        <taxon>Neoptera</taxon>
        <taxon>Endopterygota</taxon>
        <taxon>Lepidoptera</taxon>
        <taxon>Glossata</taxon>
        <taxon>Ditrysia</taxon>
        <taxon>Noctuoidea</taxon>
        <taxon>Noctuidae</taxon>
        <taxon>Amphipyrinae</taxon>
        <taxon>Spodoptera</taxon>
    </lineage>
</organism>